<dbReference type="InterPro" id="IPR036388">
    <property type="entry name" value="WH-like_DNA-bd_sf"/>
</dbReference>
<evidence type="ECO:0000259" key="6">
    <source>
        <dbReference type="PROSITE" id="PS51866"/>
    </source>
</evidence>
<dbReference type="Gene3D" id="2.40.50.100">
    <property type="match status" value="2"/>
</dbReference>
<dbReference type="Proteomes" id="UP001410394">
    <property type="component" value="Unassembled WGS sequence"/>
</dbReference>
<dbReference type="RefSeq" id="WP_345920894.1">
    <property type="nucleotide sequence ID" value="NZ_JBDIVE010000010.1"/>
</dbReference>
<dbReference type="InterPro" id="IPR016462">
    <property type="entry name" value="ModE"/>
</dbReference>
<dbReference type="Pfam" id="PF00126">
    <property type="entry name" value="HTH_1"/>
    <property type="match status" value="1"/>
</dbReference>
<dbReference type="PANTHER" id="PTHR30432:SF1">
    <property type="entry name" value="DNA-BINDING TRANSCRIPTIONAL DUAL REGULATOR MODE"/>
    <property type="match status" value="1"/>
</dbReference>
<keyword evidence="3 5" id="KW-0500">Molybdenum</keyword>
<dbReference type="InterPro" id="IPR005116">
    <property type="entry name" value="Transp-assoc_OB_typ1"/>
</dbReference>
<evidence type="ECO:0000256" key="2">
    <source>
        <dbReference type="ARBA" id="ARBA00022448"/>
    </source>
</evidence>
<dbReference type="SUPFAM" id="SSF46785">
    <property type="entry name" value="Winged helix' DNA-binding domain"/>
    <property type="match status" value="1"/>
</dbReference>
<organism evidence="7 8">
    <name type="scientific">Uliginosibacterium sediminicola</name>
    <dbReference type="NCBI Taxonomy" id="2024550"/>
    <lineage>
        <taxon>Bacteria</taxon>
        <taxon>Pseudomonadati</taxon>
        <taxon>Pseudomonadota</taxon>
        <taxon>Betaproteobacteria</taxon>
        <taxon>Rhodocyclales</taxon>
        <taxon>Zoogloeaceae</taxon>
        <taxon>Uliginosibacterium</taxon>
    </lineage>
</organism>
<dbReference type="InterPro" id="IPR036390">
    <property type="entry name" value="WH_DNA-bd_sf"/>
</dbReference>
<dbReference type="Gene3D" id="1.10.10.10">
    <property type="entry name" value="Winged helix-like DNA-binding domain superfamily/Winged helix DNA-binding domain"/>
    <property type="match status" value="1"/>
</dbReference>
<accession>A0ABU9Z265</accession>
<dbReference type="PROSITE" id="PS51866">
    <property type="entry name" value="MOP"/>
    <property type="match status" value="2"/>
</dbReference>
<comment type="caution">
    <text evidence="7">The sequence shown here is derived from an EMBL/GenBank/DDBJ whole genome shotgun (WGS) entry which is preliminary data.</text>
</comment>
<keyword evidence="4" id="KW-0677">Repeat</keyword>
<gene>
    <name evidence="7" type="ORF">ABDB84_16670</name>
</gene>
<dbReference type="InterPro" id="IPR003725">
    <property type="entry name" value="ModE-bd_N"/>
</dbReference>
<dbReference type="EMBL" id="JBDIVE010000010">
    <property type="protein sequence ID" value="MEN3070119.1"/>
    <property type="molecule type" value="Genomic_DNA"/>
</dbReference>
<proteinExistence type="inferred from homology"/>
<dbReference type="PIRSF" id="PIRSF005763">
    <property type="entry name" value="Txn_reg_ModE"/>
    <property type="match status" value="1"/>
</dbReference>
<evidence type="ECO:0000256" key="1">
    <source>
        <dbReference type="ARBA" id="ARBA00008110"/>
    </source>
</evidence>
<sequence length="279" mass="30179">MTKSAKRSSEPTGPRLVSKLEVSTEFGNFLGDTRIRLLEAIAEHGSISQAARHVPLSYKAAWDAVDAMNNLAQQPLVERLTGGRQGGGTTLTEYGRRVIAMYRAVEQEYQLALDRLSQQLGAEAGSAQQFQQLLRRMNLRTSARNQFACTVVGLREGDVDYEVYLRLDNAIELVAIITRDSAEQLELTIGTEVFALVKASSVLLMTERGLRTSARNHLWGTVSRVHEGPVNSEVVIDLGGGKSVTAVVTTESVANLGVEVGKPACAVIKSSNLILSVVG</sequence>
<dbReference type="InterPro" id="IPR051815">
    <property type="entry name" value="Molybdate_resp_trans_reg"/>
</dbReference>
<feature type="domain" description="Mop" evidence="6">
    <location>
        <begin position="211"/>
        <end position="277"/>
    </location>
</feature>
<protein>
    <submittedName>
        <fullName evidence="7">TOBE domain-containing protein</fullName>
    </submittedName>
</protein>
<reference evidence="7 8" key="1">
    <citation type="journal article" date="2018" name="Int. J. Syst. Evol. Microbiol.">
        <title>Uliginosibacterium sediminicola sp. nov., isolated from freshwater sediment.</title>
        <authorList>
            <person name="Hwang W.M."/>
            <person name="Kim S.M."/>
            <person name="Kang K."/>
            <person name="Ahn T.Y."/>
        </authorList>
    </citation>
    <scope>NUCLEOTIDE SEQUENCE [LARGE SCALE GENOMIC DNA]</scope>
    <source>
        <strain evidence="7 8">M1-21</strain>
    </source>
</reference>
<dbReference type="InterPro" id="IPR004606">
    <property type="entry name" value="Mop_domain"/>
</dbReference>
<dbReference type="InterPro" id="IPR008995">
    <property type="entry name" value="Mo/tungstate-bd_C_term_dom"/>
</dbReference>
<evidence type="ECO:0000256" key="5">
    <source>
        <dbReference type="PIRNR" id="PIRNR005763"/>
    </source>
</evidence>
<dbReference type="SUPFAM" id="SSF50331">
    <property type="entry name" value="MOP-like"/>
    <property type="match status" value="2"/>
</dbReference>
<keyword evidence="2 5" id="KW-0813">Transport</keyword>
<dbReference type="NCBIfam" id="TIGR00637">
    <property type="entry name" value="ModE_repress"/>
    <property type="match status" value="1"/>
</dbReference>
<evidence type="ECO:0000313" key="8">
    <source>
        <dbReference type="Proteomes" id="UP001410394"/>
    </source>
</evidence>
<evidence type="ECO:0000256" key="4">
    <source>
        <dbReference type="ARBA" id="ARBA00022737"/>
    </source>
</evidence>
<dbReference type="InterPro" id="IPR000847">
    <property type="entry name" value="LysR_HTH_N"/>
</dbReference>
<dbReference type="PANTHER" id="PTHR30432">
    <property type="entry name" value="TRANSCRIPTIONAL REGULATOR MODE"/>
    <property type="match status" value="1"/>
</dbReference>
<dbReference type="Pfam" id="PF03459">
    <property type="entry name" value="TOBE"/>
    <property type="match status" value="2"/>
</dbReference>
<dbReference type="NCBIfam" id="TIGR00638">
    <property type="entry name" value="Mop"/>
    <property type="match status" value="2"/>
</dbReference>
<name>A0ABU9Z265_9RHOO</name>
<comment type="similarity">
    <text evidence="1 5">Belongs to the ModE family.</text>
</comment>
<evidence type="ECO:0000313" key="7">
    <source>
        <dbReference type="EMBL" id="MEN3070119.1"/>
    </source>
</evidence>
<feature type="domain" description="Mop" evidence="6">
    <location>
        <begin position="140"/>
        <end position="206"/>
    </location>
</feature>
<evidence type="ECO:0000256" key="3">
    <source>
        <dbReference type="ARBA" id="ARBA00022505"/>
    </source>
</evidence>
<keyword evidence="8" id="KW-1185">Reference proteome</keyword>